<keyword evidence="7 8" id="KW-0802">TPR repeat</keyword>
<dbReference type="Pfam" id="PF13844">
    <property type="entry name" value="Glyco_transf_41"/>
    <property type="match status" value="1"/>
</dbReference>
<dbReference type="EC" id="2.4.1.255" evidence="3"/>
<organism evidence="10 11">
    <name type="scientific">Rugamonas brunnea</name>
    <dbReference type="NCBI Taxonomy" id="2758569"/>
    <lineage>
        <taxon>Bacteria</taxon>
        <taxon>Pseudomonadati</taxon>
        <taxon>Pseudomonadota</taxon>
        <taxon>Betaproteobacteria</taxon>
        <taxon>Burkholderiales</taxon>
        <taxon>Oxalobacteraceae</taxon>
        <taxon>Telluria group</taxon>
        <taxon>Rugamonas</taxon>
    </lineage>
</organism>
<dbReference type="AlphaFoldDB" id="A0A7W2EU04"/>
<dbReference type="InterPro" id="IPR029489">
    <property type="entry name" value="OGT/SEC/SPY_C"/>
</dbReference>
<dbReference type="Proteomes" id="UP000534388">
    <property type="component" value="Unassembled WGS sequence"/>
</dbReference>
<dbReference type="Gene3D" id="1.25.40.10">
    <property type="entry name" value="Tetratricopeptide repeat domain"/>
    <property type="match status" value="3"/>
</dbReference>
<evidence type="ECO:0000256" key="6">
    <source>
        <dbReference type="ARBA" id="ARBA00022737"/>
    </source>
</evidence>
<dbReference type="Gene3D" id="3.40.50.2000">
    <property type="entry name" value="Glycogen Phosphorylase B"/>
    <property type="match status" value="1"/>
</dbReference>
<dbReference type="Pfam" id="PF00515">
    <property type="entry name" value="TPR_1"/>
    <property type="match status" value="1"/>
</dbReference>
<dbReference type="EMBL" id="JACEZT010000010">
    <property type="protein sequence ID" value="MBA5638567.1"/>
    <property type="molecule type" value="Genomic_DNA"/>
</dbReference>
<evidence type="ECO:0000256" key="7">
    <source>
        <dbReference type="ARBA" id="ARBA00022803"/>
    </source>
</evidence>
<dbReference type="UniPathway" id="UPA00378"/>
<dbReference type="InterPro" id="IPR011990">
    <property type="entry name" value="TPR-like_helical_dom_sf"/>
</dbReference>
<dbReference type="Gene3D" id="3.40.50.11380">
    <property type="match status" value="1"/>
</dbReference>
<name>A0A7W2EU04_9BURK</name>
<dbReference type="SUPFAM" id="SSF48452">
    <property type="entry name" value="TPR-like"/>
    <property type="match status" value="2"/>
</dbReference>
<gene>
    <name evidence="10" type="ORF">H3H37_16020</name>
</gene>
<dbReference type="PANTHER" id="PTHR44835:SF1">
    <property type="entry name" value="PROTEIN O-GLCNAC TRANSFERASE"/>
    <property type="match status" value="1"/>
</dbReference>
<comment type="caution">
    <text evidence="10">The sequence shown here is derived from an EMBL/GenBank/DDBJ whole genome shotgun (WGS) entry which is preliminary data.</text>
</comment>
<dbReference type="Pfam" id="PF13414">
    <property type="entry name" value="TPR_11"/>
    <property type="match status" value="1"/>
</dbReference>
<evidence type="ECO:0000256" key="1">
    <source>
        <dbReference type="ARBA" id="ARBA00004922"/>
    </source>
</evidence>
<dbReference type="RefSeq" id="WP_182164255.1">
    <property type="nucleotide sequence ID" value="NZ_JACEZT010000010.1"/>
</dbReference>
<dbReference type="Pfam" id="PF13432">
    <property type="entry name" value="TPR_16"/>
    <property type="match status" value="1"/>
</dbReference>
<evidence type="ECO:0000256" key="4">
    <source>
        <dbReference type="ARBA" id="ARBA00022676"/>
    </source>
</evidence>
<dbReference type="SMART" id="SM00028">
    <property type="entry name" value="TPR"/>
    <property type="match status" value="7"/>
</dbReference>
<proteinExistence type="inferred from homology"/>
<dbReference type="GO" id="GO:0097363">
    <property type="term" value="F:protein O-acetylglucosaminyltransferase activity"/>
    <property type="evidence" value="ECO:0007669"/>
    <property type="project" value="UniProtKB-EC"/>
</dbReference>
<keyword evidence="6" id="KW-0677">Repeat</keyword>
<evidence type="ECO:0000313" key="11">
    <source>
        <dbReference type="Proteomes" id="UP000534388"/>
    </source>
</evidence>
<evidence type="ECO:0000313" key="10">
    <source>
        <dbReference type="EMBL" id="MBA5638567.1"/>
    </source>
</evidence>
<feature type="repeat" description="TPR" evidence="8">
    <location>
        <begin position="87"/>
        <end position="120"/>
    </location>
</feature>
<sequence length="724" mass="79319">MFGNPANQAAAGFQPGVPLHLQVQRALGLHQQGQLDAAESLYTAILARHAKQTECLHYLGVIKYQQGRHQEAVDLIKKAINLDKNNPEAHSNLGLALHGNGRHQLALDSYARALALNPRHADALNNRGNVHRDQNRLELALADYDSALALRPRFALAQAARADVLHRLGRTHDALAAVDHALTLQATPELHNARGTMLQALHRRDEALPCFEAALGCDPTHLAAWNHKAGALYLMGRRDEALAALEQAAALAPQAADIRLKQAVVKLHIIRPAGHDLAAEREAFARDLDAFDGWLAQQKVPNPLAVVGGCHPFYLSYHEQNNRALLAQYGAMCARLLGQWATQRGLPALSTAATAPAARKAGAPIRVGVVSAHVAEHPVWRAIVRGWFSELDRERFELHVYSLGSQEDGETAYARSRAAVMHQGTRSEAEWARLILDAKLDVLIYPELGMDAMAPRLAALRLAPRQLATWGHPETTGLPTIDAYLSAAGLEADDAQDHYSEQLVRLPNLGCHYEPATVETEHVDLAALGVRPGVPLFVCPGSPFKYAPEYDHVLVDIAQRCGPCQFLFFSNTQASHLTDLLRARVAQAFTQAGLAPEQYLISLPWQPPARFYSILRQADVFLDTIGFSGFNTAMQAVDCALPIVTVEGRFMRGRFGSAILRRMGLDHLVQPNSACYVDLACRLAADPAMRDSVRAAIAANREVLYRDTAPIRELERYLEQPSAV</sequence>
<comment type="pathway">
    <text evidence="1">Protein modification; protein glycosylation.</text>
</comment>
<evidence type="ECO:0000256" key="2">
    <source>
        <dbReference type="ARBA" id="ARBA00005386"/>
    </source>
</evidence>
<reference evidence="10 11" key="1">
    <citation type="submission" date="2020-07" db="EMBL/GenBank/DDBJ databases">
        <title>Novel species isolated from subtropical streams in China.</title>
        <authorList>
            <person name="Lu H."/>
        </authorList>
    </citation>
    <scope>NUCLEOTIDE SEQUENCE [LARGE SCALE GENOMIC DNA]</scope>
    <source>
        <strain evidence="10 11">LX20W</strain>
    </source>
</reference>
<evidence type="ECO:0000256" key="8">
    <source>
        <dbReference type="PROSITE-ProRule" id="PRU00339"/>
    </source>
</evidence>
<evidence type="ECO:0000256" key="3">
    <source>
        <dbReference type="ARBA" id="ARBA00011970"/>
    </source>
</evidence>
<evidence type="ECO:0000259" key="9">
    <source>
        <dbReference type="Pfam" id="PF13844"/>
    </source>
</evidence>
<keyword evidence="11" id="KW-1185">Reference proteome</keyword>
<keyword evidence="5" id="KW-0808">Transferase</keyword>
<dbReference type="InterPro" id="IPR051939">
    <property type="entry name" value="Glycosyltr_41/O-GlcNAc_trsf"/>
</dbReference>
<feature type="domain" description="O-GlcNAc transferase C-terminal" evidence="9">
    <location>
        <begin position="616"/>
        <end position="702"/>
    </location>
</feature>
<feature type="repeat" description="TPR" evidence="8">
    <location>
        <begin position="53"/>
        <end position="86"/>
    </location>
</feature>
<dbReference type="PROSITE" id="PS50005">
    <property type="entry name" value="TPR"/>
    <property type="match status" value="4"/>
</dbReference>
<dbReference type="InterPro" id="IPR019734">
    <property type="entry name" value="TPR_rpt"/>
</dbReference>
<evidence type="ECO:0000256" key="5">
    <source>
        <dbReference type="ARBA" id="ARBA00022679"/>
    </source>
</evidence>
<comment type="similarity">
    <text evidence="2">Belongs to the glycosyltransferase 41 family. O-GlcNAc transferase subfamily.</text>
</comment>
<protein>
    <recommendedName>
        <fullName evidence="3">protein O-GlcNAc transferase</fullName>
        <ecNumber evidence="3">2.4.1.255</ecNumber>
    </recommendedName>
</protein>
<feature type="repeat" description="TPR" evidence="8">
    <location>
        <begin position="188"/>
        <end position="221"/>
    </location>
</feature>
<feature type="repeat" description="TPR" evidence="8">
    <location>
        <begin position="121"/>
        <end position="154"/>
    </location>
</feature>
<dbReference type="PANTHER" id="PTHR44835">
    <property type="entry name" value="UDP-N-ACETYLGLUCOSAMINE--PEPTIDE N-ACETYLGLUCOSAMINYLTRANSFERASE SPINDLY-RELATED"/>
    <property type="match status" value="1"/>
</dbReference>
<accession>A0A7W2EU04</accession>
<keyword evidence="4" id="KW-0328">Glycosyltransferase</keyword>